<dbReference type="SUPFAM" id="SSF103473">
    <property type="entry name" value="MFS general substrate transporter"/>
    <property type="match status" value="1"/>
</dbReference>
<dbReference type="PROSITE" id="PS50850">
    <property type="entry name" value="MFS"/>
    <property type="match status" value="1"/>
</dbReference>
<dbReference type="OrthoDB" id="146345at2"/>
<protein>
    <submittedName>
        <fullName evidence="4">MFS transporter</fullName>
    </submittedName>
</protein>
<evidence type="ECO:0000256" key="3">
    <source>
        <dbReference type="ARBA" id="ARBA00023136"/>
    </source>
</evidence>
<evidence type="ECO:0000256" key="2">
    <source>
        <dbReference type="ARBA" id="ARBA00022989"/>
    </source>
</evidence>
<keyword evidence="5" id="KW-1185">Reference proteome</keyword>
<dbReference type="AlphaFoldDB" id="A0A1W6ZKD6"/>
<dbReference type="KEGG" id="psin:CAK95_00460"/>
<evidence type="ECO:0000313" key="4">
    <source>
        <dbReference type="EMBL" id="ARP97715.1"/>
    </source>
</evidence>
<dbReference type="Gene3D" id="1.20.1250.20">
    <property type="entry name" value="MFS general substrate transporter like domains"/>
    <property type="match status" value="1"/>
</dbReference>
<evidence type="ECO:0000256" key="1">
    <source>
        <dbReference type="ARBA" id="ARBA00022692"/>
    </source>
</evidence>
<keyword evidence="1" id="KW-0812">Transmembrane</keyword>
<dbReference type="GO" id="GO:0022857">
    <property type="term" value="F:transmembrane transporter activity"/>
    <property type="evidence" value="ECO:0007669"/>
    <property type="project" value="InterPro"/>
</dbReference>
<proteinExistence type="predicted"/>
<dbReference type="RefSeq" id="WP_086086035.1">
    <property type="nucleotide sequence ID" value="NZ_CP021112.1"/>
</dbReference>
<dbReference type="InterPro" id="IPR050327">
    <property type="entry name" value="Proton-linked_MCT"/>
</dbReference>
<dbReference type="STRING" id="1235591.CAK95_00460"/>
<dbReference type="InterPro" id="IPR020846">
    <property type="entry name" value="MFS_dom"/>
</dbReference>
<dbReference type="CDD" id="cd17355">
    <property type="entry name" value="MFS_YcxA_like"/>
    <property type="match status" value="1"/>
</dbReference>
<name>A0A1W6ZKD6_9HYPH</name>
<sequence length="412" mass="43646">MTATPAIRRAAWQSVPLILVCGSLIAMLGFGPRSTLGLFLTPMSAANGWGRDVFALALALQMLLWGAAQPFIGAIADRFGPVLVLSLGALLYAIGFAWMTFATTPGEMYLSAGVLIGFGLAGSSFTVVIGAFGKLLEPKWRSLSFGFGTAAGSFGQFLFSPLAVALNATFDWHTTLLIFAAVVLAIMPLSLALAKPAETITPAQQAALQSAPAALREALVHPSYIYLVLGFFTCGFQIFFITVHLPAYLVDRGLSADIGAYTIGTVGLFNIIGSISAGYLSNRMPKRYLLSGIYFLRSIAIVIYIMLPVSVASSLVFGAVMGLLWLSTVPPTNALVVVMFGTRWLTMLAGFAFFSHQVGGFLGVWLGGVVFERSGSYDPIWWLAILLGILAGVINLPIKEQPVARVAAASAA</sequence>
<dbReference type="EMBL" id="CP021112">
    <property type="protein sequence ID" value="ARP97715.1"/>
    <property type="molecule type" value="Genomic_DNA"/>
</dbReference>
<keyword evidence="3" id="KW-0472">Membrane</keyword>
<organism evidence="4 5">
    <name type="scientific">Pseudorhodoplanes sinuspersici</name>
    <dbReference type="NCBI Taxonomy" id="1235591"/>
    <lineage>
        <taxon>Bacteria</taxon>
        <taxon>Pseudomonadati</taxon>
        <taxon>Pseudomonadota</taxon>
        <taxon>Alphaproteobacteria</taxon>
        <taxon>Hyphomicrobiales</taxon>
        <taxon>Pseudorhodoplanes</taxon>
    </lineage>
</organism>
<evidence type="ECO:0000313" key="5">
    <source>
        <dbReference type="Proteomes" id="UP000194137"/>
    </source>
</evidence>
<dbReference type="InterPro" id="IPR036259">
    <property type="entry name" value="MFS_trans_sf"/>
</dbReference>
<dbReference type="Proteomes" id="UP000194137">
    <property type="component" value="Chromosome"/>
</dbReference>
<dbReference type="InterPro" id="IPR011701">
    <property type="entry name" value="MFS"/>
</dbReference>
<dbReference type="PANTHER" id="PTHR11360:SF284">
    <property type="entry name" value="EG:103B4.3 PROTEIN-RELATED"/>
    <property type="match status" value="1"/>
</dbReference>
<dbReference type="Pfam" id="PF07690">
    <property type="entry name" value="MFS_1"/>
    <property type="match status" value="1"/>
</dbReference>
<reference evidence="4 5" key="1">
    <citation type="submission" date="2017-05" db="EMBL/GenBank/DDBJ databases">
        <title>Full genome sequence of Pseudorhodoplanes sinuspersici.</title>
        <authorList>
            <person name="Dastgheib S.M.M."/>
            <person name="Shavandi M."/>
            <person name="Tirandaz H."/>
        </authorList>
    </citation>
    <scope>NUCLEOTIDE SEQUENCE [LARGE SCALE GENOMIC DNA]</scope>
    <source>
        <strain evidence="4 5">RIPI110</strain>
    </source>
</reference>
<dbReference type="PANTHER" id="PTHR11360">
    <property type="entry name" value="MONOCARBOXYLATE TRANSPORTER"/>
    <property type="match status" value="1"/>
</dbReference>
<keyword evidence="2" id="KW-1133">Transmembrane helix</keyword>
<accession>A0A1W6ZKD6</accession>
<gene>
    <name evidence="4" type="ORF">CAK95_00460</name>
</gene>